<dbReference type="RefSeq" id="WP_175593474.1">
    <property type="nucleotide sequence ID" value="NZ_JABWGN010000013.1"/>
</dbReference>
<keyword evidence="7" id="KW-0732">Signal</keyword>
<dbReference type="InterPro" id="IPR025202">
    <property type="entry name" value="PLD-like_dom"/>
</dbReference>
<organism evidence="9 10">
    <name type="scientific">Nonomuraea montanisoli</name>
    <dbReference type="NCBI Taxonomy" id="2741721"/>
    <lineage>
        <taxon>Bacteria</taxon>
        <taxon>Bacillati</taxon>
        <taxon>Actinomycetota</taxon>
        <taxon>Actinomycetes</taxon>
        <taxon>Streptosporangiales</taxon>
        <taxon>Streptosporangiaceae</taxon>
        <taxon>Nonomuraea</taxon>
    </lineage>
</organism>
<evidence type="ECO:0000256" key="4">
    <source>
        <dbReference type="ARBA" id="ARBA00022801"/>
    </source>
</evidence>
<feature type="chain" id="PRO_5030671231" description="phospholipase D" evidence="7">
    <location>
        <begin position="25"/>
        <end position="799"/>
    </location>
</feature>
<dbReference type="Pfam" id="PF13091">
    <property type="entry name" value="PLDc_2"/>
    <property type="match status" value="2"/>
</dbReference>
<dbReference type="AlphaFoldDB" id="A0A7Y6ID21"/>
<dbReference type="InterPro" id="IPR051406">
    <property type="entry name" value="PLD_domain"/>
</dbReference>
<evidence type="ECO:0000313" key="10">
    <source>
        <dbReference type="Proteomes" id="UP000586042"/>
    </source>
</evidence>
<dbReference type="EMBL" id="JABWGN010000013">
    <property type="protein sequence ID" value="NUW36029.1"/>
    <property type="molecule type" value="Genomic_DNA"/>
</dbReference>
<evidence type="ECO:0000256" key="6">
    <source>
        <dbReference type="ARBA" id="ARBA00023098"/>
    </source>
</evidence>
<gene>
    <name evidence="9" type="ORF">HTZ77_32105</name>
</gene>
<comment type="catalytic activity">
    <reaction evidence="1">
        <text>a 1,2-diacyl-sn-glycero-3-phosphocholine + H2O = a 1,2-diacyl-sn-glycero-3-phosphate + choline + H(+)</text>
        <dbReference type="Rhea" id="RHEA:14445"/>
        <dbReference type="ChEBI" id="CHEBI:15354"/>
        <dbReference type="ChEBI" id="CHEBI:15377"/>
        <dbReference type="ChEBI" id="CHEBI:15378"/>
        <dbReference type="ChEBI" id="CHEBI:57643"/>
        <dbReference type="ChEBI" id="CHEBI:58608"/>
        <dbReference type="EC" id="3.1.4.4"/>
    </reaction>
</comment>
<evidence type="ECO:0000256" key="2">
    <source>
        <dbReference type="ARBA" id="ARBA00008664"/>
    </source>
</evidence>
<evidence type="ECO:0000313" key="9">
    <source>
        <dbReference type="EMBL" id="NUW36029.1"/>
    </source>
</evidence>
<evidence type="ECO:0000256" key="7">
    <source>
        <dbReference type="SAM" id="SignalP"/>
    </source>
</evidence>
<dbReference type="InterPro" id="IPR001736">
    <property type="entry name" value="PLipase_D/transphosphatidylase"/>
</dbReference>
<dbReference type="EC" id="3.1.4.4" evidence="3"/>
<reference evidence="9 10" key="1">
    <citation type="submission" date="2020-06" db="EMBL/GenBank/DDBJ databases">
        <title>Nonomuraea sp. SMC257, a novel actinomycete isolated from soil.</title>
        <authorList>
            <person name="Chanama M."/>
        </authorList>
    </citation>
    <scope>NUCLEOTIDE SEQUENCE [LARGE SCALE GENOMIC DNA]</scope>
    <source>
        <strain evidence="9 10">SMC257</strain>
    </source>
</reference>
<dbReference type="GO" id="GO:0016042">
    <property type="term" value="P:lipid catabolic process"/>
    <property type="evidence" value="ECO:0007669"/>
    <property type="project" value="UniProtKB-KW"/>
</dbReference>
<keyword evidence="5" id="KW-0442">Lipid degradation</keyword>
<dbReference type="Gene3D" id="3.30.870.10">
    <property type="entry name" value="Endonuclease Chain A"/>
    <property type="match status" value="2"/>
</dbReference>
<dbReference type="GO" id="GO:0006793">
    <property type="term" value="P:phosphorus metabolic process"/>
    <property type="evidence" value="ECO:0007669"/>
    <property type="project" value="UniProtKB-ARBA"/>
</dbReference>
<dbReference type="GO" id="GO:0016891">
    <property type="term" value="F:RNA endonuclease activity producing 5'-phosphomonoesters, hydrolytic mechanism"/>
    <property type="evidence" value="ECO:0007669"/>
    <property type="project" value="TreeGrafter"/>
</dbReference>
<dbReference type="PROSITE" id="PS50035">
    <property type="entry name" value="PLD"/>
    <property type="match status" value="1"/>
</dbReference>
<keyword evidence="4" id="KW-0378">Hydrolase</keyword>
<dbReference type="Proteomes" id="UP000586042">
    <property type="component" value="Unassembled WGS sequence"/>
</dbReference>
<dbReference type="PANTHER" id="PTHR43856:SF1">
    <property type="entry name" value="MITOCHONDRIAL CARDIOLIPIN HYDROLASE"/>
    <property type="match status" value="1"/>
</dbReference>
<feature type="domain" description="PLD phosphodiesterase" evidence="8">
    <location>
        <begin position="305"/>
        <end position="342"/>
    </location>
</feature>
<evidence type="ECO:0000256" key="3">
    <source>
        <dbReference type="ARBA" id="ARBA00012027"/>
    </source>
</evidence>
<keyword evidence="6" id="KW-0443">Lipid metabolism</keyword>
<protein>
    <recommendedName>
        <fullName evidence="3">phospholipase D</fullName>
        <ecNumber evidence="3">3.1.4.4</ecNumber>
    </recommendedName>
</protein>
<dbReference type="PANTHER" id="PTHR43856">
    <property type="entry name" value="CARDIOLIPIN HYDROLASE"/>
    <property type="match status" value="1"/>
</dbReference>
<keyword evidence="10" id="KW-1185">Reference proteome</keyword>
<evidence type="ECO:0000256" key="1">
    <source>
        <dbReference type="ARBA" id="ARBA00000798"/>
    </source>
</evidence>
<accession>A0A7Y6ID21</accession>
<proteinExistence type="inferred from homology"/>
<dbReference type="SUPFAM" id="SSF56024">
    <property type="entry name" value="Phospholipase D/nuclease"/>
    <property type="match status" value="2"/>
</dbReference>
<evidence type="ECO:0000256" key="5">
    <source>
        <dbReference type="ARBA" id="ARBA00022963"/>
    </source>
</evidence>
<comment type="similarity">
    <text evidence="2">Belongs to the phospholipase D family.</text>
</comment>
<feature type="signal peptide" evidence="7">
    <location>
        <begin position="1"/>
        <end position="24"/>
    </location>
</feature>
<evidence type="ECO:0000259" key="8">
    <source>
        <dbReference type="PROSITE" id="PS50035"/>
    </source>
</evidence>
<name>A0A7Y6ID21_9ACTN</name>
<comment type="caution">
    <text evidence="9">The sequence shown here is derived from an EMBL/GenBank/DDBJ whole genome shotgun (WGS) entry which is preliminary data.</text>
</comment>
<sequence length="799" mass="83726">MTRRLSVILIGLSCLLGVITPARAATPELSAYFSRPSVDGTVDGSLLTRLLGLIDLAEQGSTLRVATYVLELRVVKDKLVAAHDRGVDVRVVSEGSGHDPLLDELATAGVPVTLCSMGCNGPDTDINHHKFFVFSRLTDGRTDVVAQSSQNLSADDSLHQNMLISSGDAGLAAGYRQVFDTLVSRVRTTWKAPFTSSSGKVTVWMEPRDTAYDQSAHGDADLVAAMIKDVGCPGTIRVAQSQFATDRPAVIDALKAKKQQGCVVQVLVAEGNQTVSTAQELAKGGIVVHTFRPGGCHYPAGDTCAPDNLHSKILLVDGPSAAAGGATRRYVYTGSHNLNAGSLTASDDSFVRIDDAGIYAAYDADFAAMLDEMIKFVPSAYPDAALQMAANGPDDQRAPRAAAMRAGYTAVAWEDDRDRASVDGTEVYARIYHDGQPVTGPVKVSMGGVGCATGWNHVQPSAGVDGTGNAYVAWAEDGDCRGEHNIAVRRLSPSGTLSSTIWANDPQWSGDQTRPRIAVRGDGGFTVVWEDAPTTTVRAAGYASLTSRAFAPVQVGAGDRPDVAVDGAGTATVVWQQAPDVYGRRVSATGATVAGPTKININAATQHLAPAVATTPAGDSVVAWSDNVAVTGGDVTTVWRVRTRGLTPSLGSRFAENPVAFGKFAPNTVADGGKSNTVADGGKEYPPLCGKVSLVDRCAVQGSPSVAVDDSGRFVVGWTESDIWNAGRSFEVYARGFNADGTTAGRFPCERMNPNTAGSQSATAVAADATGFHLFYAEDFDVNGYSDVVARTGFTNTGF</sequence>
<dbReference type="GO" id="GO:0004630">
    <property type="term" value="F:phospholipase D activity"/>
    <property type="evidence" value="ECO:0007669"/>
    <property type="project" value="UniProtKB-EC"/>
</dbReference>